<evidence type="ECO:0000256" key="7">
    <source>
        <dbReference type="SAM" id="MobiDB-lite"/>
    </source>
</evidence>
<evidence type="ECO:0000256" key="6">
    <source>
        <dbReference type="ARBA" id="ARBA00023242"/>
    </source>
</evidence>
<feature type="region of interest" description="Disordered" evidence="7">
    <location>
        <begin position="313"/>
        <end position="381"/>
    </location>
</feature>
<dbReference type="PANTHER" id="PTHR21551">
    <property type="entry name" value="TOPOISOMERASE II-ASSOCIATED PROTEIN PAT1"/>
    <property type="match status" value="1"/>
</dbReference>
<accession>A0ABM0MDA5</accession>
<evidence type="ECO:0000256" key="1">
    <source>
        <dbReference type="ARBA" id="ARBA00004123"/>
    </source>
</evidence>
<dbReference type="Pfam" id="PF09770">
    <property type="entry name" value="PAT1"/>
    <property type="match status" value="1"/>
</dbReference>
<evidence type="ECO:0000313" key="9">
    <source>
        <dbReference type="Proteomes" id="UP000694865"/>
    </source>
</evidence>
<dbReference type="RefSeq" id="XP_006817996.1">
    <property type="nucleotide sequence ID" value="XM_006817933.1"/>
</dbReference>
<protein>
    <submittedName>
        <fullName evidence="10">Protein PAT1 homolog 1-like</fullName>
    </submittedName>
</protein>
<dbReference type="InterPro" id="IPR019167">
    <property type="entry name" value="PAT1_dom"/>
</dbReference>
<gene>
    <name evidence="10" type="primary">LOC100376727</name>
</gene>
<evidence type="ECO:0000259" key="8">
    <source>
        <dbReference type="Pfam" id="PF09770"/>
    </source>
</evidence>
<organism evidence="9 10">
    <name type="scientific">Saccoglossus kowalevskii</name>
    <name type="common">Acorn worm</name>
    <dbReference type="NCBI Taxonomy" id="10224"/>
    <lineage>
        <taxon>Eukaryota</taxon>
        <taxon>Metazoa</taxon>
        <taxon>Hemichordata</taxon>
        <taxon>Enteropneusta</taxon>
        <taxon>Harrimaniidae</taxon>
        <taxon>Saccoglossus</taxon>
    </lineage>
</organism>
<feature type="compositionally biased region" description="Polar residues" evidence="7">
    <location>
        <begin position="70"/>
        <end position="79"/>
    </location>
</feature>
<keyword evidence="5" id="KW-0694">RNA-binding</keyword>
<feature type="domain" description="mRNA decay factor PAT1" evidence="8">
    <location>
        <begin position="506"/>
        <end position="583"/>
    </location>
</feature>
<sequence length="588" mass="66116">MSASFFGFDTSGPPMEGEDTEEGDMTIEDVEGYDALNEDTFGCGATNDNWEATHEKFTQELHSFEEEGKANTTADSGFHTSDRSKTQEDDFMEQSITHLVLDDDDIDDPAIMMSSKSRPIATAHSPPSSLNRSLFSPSPPTLLDPTNLISPTQRSIWSSQRVPSPDEKLKSLLHIGEITLPPTLVDTAIVSAVHERSPSPPCFPQAITVEQLENLSPRTTPSRPIPMSSAMERDFASRVLPPRSVSPIIGSPPSTALPIGTPPKHYQYMTQQQMHHNTGPIPPHILHHMHQQIMRSGGRLSPTQLNQMIQEGRASPAAMTPPSMRLSLMSPRIPPPPHGALLPRGQVPSHMRSPGMRGGSSPPVGSNSPSQYRKGNDNPHYQRQQQYNQRQFYNHDRYHYVKNNNRQMYSDDRQRFPDSTNGVYDEYANLMTPKEKDWIIKIQMMQLQSNNPYLDDYYYQTFVLRKRAEVKKLNNEGIQTVKKDEPKIIMPPAKQSDARQYKPAHFEGTLGTVSVASVNNPRKMIDVKRAPSLQDDDLITSQPLKKRAVVLLSIEKVYSLLLELEDLEKKALALPDDESVNEERDESY</sequence>
<name>A0ABM0MDA5_SACKO</name>
<keyword evidence="4" id="KW-0963">Cytoplasm</keyword>
<dbReference type="GeneID" id="100376727"/>
<evidence type="ECO:0000256" key="4">
    <source>
        <dbReference type="ARBA" id="ARBA00022490"/>
    </source>
</evidence>
<dbReference type="PANTHER" id="PTHR21551:SF0">
    <property type="entry name" value="PROTEIN ASSOCIATED WITH TOPO II RELATED-1, ISOFORM A"/>
    <property type="match status" value="1"/>
</dbReference>
<feature type="compositionally biased region" description="Polar residues" evidence="7">
    <location>
        <begin position="125"/>
        <end position="136"/>
    </location>
</feature>
<evidence type="ECO:0000313" key="10">
    <source>
        <dbReference type="RefSeq" id="XP_006817996.1"/>
    </source>
</evidence>
<evidence type="ECO:0000256" key="3">
    <source>
        <dbReference type="ARBA" id="ARBA00009138"/>
    </source>
</evidence>
<feature type="region of interest" description="Disordered" evidence="7">
    <location>
        <begin position="119"/>
        <end position="138"/>
    </location>
</feature>
<feature type="compositionally biased region" description="Low complexity" evidence="7">
    <location>
        <begin position="359"/>
        <end position="370"/>
    </location>
</feature>
<reference evidence="10" key="1">
    <citation type="submission" date="2025-08" db="UniProtKB">
        <authorList>
            <consortium name="RefSeq"/>
        </authorList>
    </citation>
    <scope>IDENTIFICATION</scope>
    <source>
        <tissue evidence="10">Testes</tissue>
    </source>
</reference>
<feature type="region of interest" description="Disordered" evidence="7">
    <location>
        <begin position="66"/>
        <end position="88"/>
    </location>
</feature>
<keyword evidence="9" id="KW-1185">Reference proteome</keyword>
<dbReference type="InterPro" id="IPR039900">
    <property type="entry name" value="Pat1-like"/>
</dbReference>
<feature type="region of interest" description="Disordered" evidence="7">
    <location>
        <begin position="1"/>
        <end position="22"/>
    </location>
</feature>
<feature type="region of interest" description="Disordered" evidence="7">
    <location>
        <begin position="242"/>
        <end position="264"/>
    </location>
</feature>
<comment type="similarity">
    <text evidence="3">Belongs to the PAT1 family.</text>
</comment>
<keyword evidence="6" id="KW-0539">Nucleus</keyword>
<dbReference type="Proteomes" id="UP000694865">
    <property type="component" value="Unplaced"/>
</dbReference>
<evidence type="ECO:0000256" key="2">
    <source>
        <dbReference type="ARBA" id="ARBA00004201"/>
    </source>
</evidence>
<evidence type="ECO:0000256" key="5">
    <source>
        <dbReference type="ARBA" id="ARBA00022884"/>
    </source>
</evidence>
<comment type="subcellular location">
    <subcellularLocation>
        <location evidence="2">Cytoplasm</location>
        <location evidence="2">P-body</location>
    </subcellularLocation>
    <subcellularLocation>
        <location evidence="1">Nucleus</location>
    </subcellularLocation>
</comment>
<proteinExistence type="inferred from homology"/>